<accession>A0A085VAF4</accession>
<proteinExistence type="predicted"/>
<dbReference type="Proteomes" id="UP000028643">
    <property type="component" value="Unassembled WGS sequence"/>
</dbReference>
<sequence length="139" mass="15885">MMSFDEAVTAAQENQKNAYIGFVFTPEIQWVGWFEISTVDEDEPDDNISIHHQGGVIFSSEGEDEYYRLEDVPEAARRAIYILSSTVPQMTDFTSDYVLYRLFPDLPDPETLWEKTERNSYFDTALQIAVHSGLVAVTC</sequence>
<reference evidence="1 2" key="1">
    <citation type="submission" date="2014-07" db="EMBL/GenBank/DDBJ databases">
        <title>Draft Genome Sequences of Environmental Pseudomonas syringae strains.</title>
        <authorList>
            <person name="Baltrus D.A."/>
            <person name="Berge O."/>
            <person name="Morris C."/>
        </authorList>
    </citation>
    <scope>NUCLEOTIDE SEQUENCE [LARGE SCALE GENOMIC DNA]</scope>
    <source>
        <strain evidence="1 2">CEB003</strain>
    </source>
</reference>
<dbReference type="RefSeq" id="WP_047573653.1">
    <property type="nucleotide sequence ID" value="NZ_JPQT01000097.1"/>
</dbReference>
<protein>
    <submittedName>
        <fullName evidence="1">Uncharacterized protein</fullName>
    </submittedName>
</protein>
<dbReference type="PATRIC" id="fig|317.174.peg.1688"/>
<organism evidence="1 2">
    <name type="scientific">Pseudomonas syringae</name>
    <dbReference type="NCBI Taxonomy" id="317"/>
    <lineage>
        <taxon>Bacteria</taxon>
        <taxon>Pseudomonadati</taxon>
        <taxon>Pseudomonadota</taxon>
        <taxon>Gammaproteobacteria</taxon>
        <taxon>Pseudomonadales</taxon>
        <taxon>Pseudomonadaceae</taxon>
        <taxon>Pseudomonas</taxon>
    </lineage>
</organism>
<name>A0A085VAF4_PSESX</name>
<evidence type="ECO:0000313" key="2">
    <source>
        <dbReference type="Proteomes" id="UP000028643"/>
    </source>
</evidence>
<gene>
    <name evidence="1" type="ORF">IV02_08265</name>
</gene>
<evidence type="ECO:0000313" key="1">
    <source>
        <dbReference type="EMBL" id="KFE52417.1"/>
    </source>
</evidence>
<comment type="caution">
    <text evidence="1">The sequence shown here is derived from an EMBL/GenBank/DDBJ whole genome shotgun (WGS) entry which is preliminary data.</text>
</comment>
<dbReference type="EMBL" id="JPQT01000097">
    <property type="protein sequence ID" value="KFE52417.1"/>
    <property type="molecule type" value="Genomic_DNA"/>
</dbReference>
<dbReference type="AlphaFoldDB" id="A0A085VAF4"/>